<protein>
    <submittedName>
        <fullName evidence="1">Uncharacterized protein</fullName>
    </submittedName>
</protein>
<accession>C6M4N4</accession>
<dbReference type="Proteomes" id="UP000005365">
    <property type="component" value="Unassembled WGS sequence"/>
</dbReference>
<dbReference type="EMBL" id="ACKO02000007">
    <property type="protein sequence ID" value="EET44817.1"/>
    <property type="molecule type" value="Genomic_DNA"/>
</dbReference>
<evidence type="ECO:0000313" key="1">
    <source>
        <dbReference type="EMBL" id="EET44817.1"/>
    </source>
</evidence>
<organism evidence="1 2">
    <name type="scientific">Neisseria sicca ATCC 29256</name>
    <dbReference type="NCBI Taxonomy" id="547045"/>
    <lineage>
        <taxon>Bacteria</taxon>
        <taxon>Pseudomonadati</taxon>
        <taxon>Pseudomonadota</taxon>
        <taxon>Betaproteobacteria</taxon>
        <taxon>Neisseriales</taxon>
        <taxon>Neisseriaceae</taxon>
        <taxon>Neisseria</taxon>
    </lineage>
</organism>
<dbReference type="AlphaFoldDB" id="C6M4N4"/>
<keyword evidence="2" id="KW-1185">Reference proteome</keyword>
<evidence type="ECO:0000313" key="2">
    <source>
        <dbReference type="Proteomes" id="UP000005365"/>
    </source>
</evidence>
<gene>
    <name evidence="1" type="ORF">NEISICOT_01481</name>
</gene>
<reference evidence="1" key="1">
    <citation type="submission" date="2009-07" db="EMBL/GenBank/DDBJ databases">
        <authorList>
            <person name="Weinstock G."/>
            <person name="Sodergren E."/>
            <person name="Clifton S."/>
            <person name="Fulton L."/>
            <person name="Fulton B."/>
            <person name="Courtney L."/>
            <person name="Fronick C."/>
            <person name="Harrison M."/>
            <person name="Strong C."/>
            <person name="Farmer C."/>
            <person name="Delahaunty K."/>
            <person name="Markovic C."/>
            <person name="Hall O."/>
            <person name="Minx P."/>
            <person name="Tomlinson C."/>
            <person name="Mitreva M."/>
            <person name="Nelson J."/>
            <person name="Hou S."/>
            <person name="Wollam A."/>
            <person name="Pepin K.H."/>
            <person name="Johnson M."/>
            <person name="Bhonagiri V."/>
            <person name="Nash W.E."/>
            <person name="Warren W."/>
            <person name="Chinwalla A."/>
            <person name="Mardis E.R."/>
            <person name="Wilson R.K."/>
        </authorList>
    </citation>
    <scope>NUCLEOTIDE SEQUENCE [LARGE SCALE GENOMIC DNA]</scope>
    <source>
        <strain evidence="1">ATCC 29256</strain>
    </source>
</reference>
<name>C6M4N4_NEISI</name>
<proteinExistence type="predicted"/>
<comment type="caution">
    <text evidence="1">The sequence shown here is derived from an EMBL/GenBank/DDBJ whole genome shotgun (WGS) entry which is preliminary data.</text>
</comment>
<sequence>MAEINKYAIQGCRVVQLMSSPNIFTGATTPNFKAHWIVWESPLHSRQTGEI</sequence>